<evidence type="ECO:0000313" key="3">
    <source>
        <dbReference type="Proteomes" id="UP000233458"/>
    </source>
</evidence>
<dbReference type="InterPro" id="IPR000015">
    <property type="entry name" value="Fimb_usher"/>
</dbReference>
<dbReference type="PANTHER" id="PTHR30451">
    <property type="entry name" value="OUTER MEMBRANE USHER PROTEIN"/>
    <property type="match status" value="1"/>
</dbReference>
<sequence length="812" mass="87603">MCYAIIPACGNAQEFPPAYASPTPQEGEKPDISHMPRELQLEVFVNGRSTGWVAAFSSDPERGLLIDAGQLRNVGIIPDPLATDDDGLVELLKMQSVFYRISEPEQAIYFNVFDASRVPRRVNMLNPVTDRGADHHDGGVLYGGLVNYLVRAETESIDGAGLGRGNDVGISGAFDMQLYSPVGRFSNNVVIDTLDENGWSDMRRLNSYWVRSDPEDMQEYRAGDLVSGGLIWTRPVRLGGGQISRNFGLRPDIVTNPLPAVNGSAAVPSTVDIYVNNARQYSTSVPDGPFEITNIPVVSGYGVTTVVVRDVMGQQQVMELPFFTSPRLLRKDLLDFTLSAGVARRNYGIKSNDYHGGPASIGTLRYGFSDDVTLTSHAEVSPDVALAGGGVVFNAFDRGILSFAAAGSSGKLGSGMQLSASSEFTFDGFYLYLRSQRSFAEYSDVAALASEMVDSSDSGTDGQNAYMLPPRALDQVALSLPLSFDPSVINLGFTNLENNGETPARIVSAAFNRRMEGNWTLFGNVYKNLGEDGETGIYLGLSVPLGRQHLTSSVSHRKSGYSTSVDIARPASRSVGDYGWRASASHGALERKRVAATYRAQAMQLSGDLEKTEDDYRMSLDMEGSAVMVGGDTFLGNRINGAFAVVDAGAPDMEIRSENRAVGRTAGNGKMLVPNLRPWEPNRISIDPVSLPLTADIGSVRRVVVPTDNGASSVDFNVRQQISAALVTLRDAQGNFIPPGSRGRLVGTDQTFGVGYDGQAYIKGLADKNHVIISPVGARRCEAYFDFEFVYDSQVQIDNVVCQPVSPTVPSP</sequence>
<evidence type="ECO:0000259" key="1">
    <source>
        <dbReference type="Pfam" id="PF13953"/>
    </source>
</evidence>
<dbReference type="Gene3D" id="2.60.40.3110">
    <property type="match status" value="1"/>
</dbReference>
<dbReference type="InterPro" id="IPR025949">
    <property type="entry name" value="PapC-like_C"/>
</dbReference>
<accession>A0ABM6QBB9</accession>
<proteinExistence type="predicted"/>
<dbReference type="Gene3D" id="2.60.40.2610">
    <property type="entry name" value="Outer membrane usher protein FimD, plug domain"/>
    <property type="match status" value="1"/>
</dbReference>
<dbReference type="PANTHER" id="PTHR30451:SF5">
    <property type="entry name" value="SLR0019 PROTEIN"/>
    <property type="match status" value="1"/>
</dbReference>
<feature type="domain" description="PapC-like C-terminal" evidence="1">
    <location>
        <begin position="726"/>
        <end position="785"/>
    </location>
</feature>
<reference evidence="2 3" key="1">
    <citation type="submission" date="2017-10" db="EMBL/GenBank/DDBJ databases">
        <title>Biodiversity and function of Thalassospira species in the particle-attached aromatic-hydrocarbon-degrading consortia from the surface seawater of the China South Sea.</title>
        <authorList>
            <person name="Dong C."/>
            <person name="Liu R."/>
            <person name="Shao Z."/>
        </authorList>
    </citation>
    <scope>NUCLEOTIDE SEQUENCE [LARGE SCALE GENOMIC DNA]</scope>
    <source>
        <strain evidence="2 3">CSC3H3</strain>
    </source>
</reference>
<name>A0ABM6QBB9_9PROT</name>
<dbReference type="EMBL" id="CP024199">
    <property type="protein sequence ID" value="AUG53828.1"/>
    <property type="molecule type" value="Genomic_DNA"/>
</dbReference>
<dbReference type="Proteomes" id="UP000233458">
    <property type="component" value="Chromosome"/>
</dbReference>
<dbReference type="Pfam" id="PF00577">
    <property type="entry name" value="Usher"/>
    <property type="match status" value="1"/>
</dbReference>
<organism evidence="2 3">
    <name type="scientific">Thalassospira marina</name>
    <dbReference type="NCBI Taxonomy" id="2048283"/>
    <lineage>
        <taxon>Bacteria</taxon>
        <taxon>Pseudomonadati</taxon>
        <taxon>Pseudomonadota</taxon>
        <taxon>Alphaproteobacteria</taxon>
        <taxon>Rhodospirillales</taxon>
        <taxon>Thalassospiraceae</taxon>
        <taxon>Thalassospira</taxon>
    </lineage>
</organism>
<keyword evidence="3" id="KW-1185">Reference proteome</keyword>
<protein>
    <submittedName>
        <fullName evidence="2">Fimbrial assembly protein</fullName>
    </submittedName>
</protein>
<dbReference type="Pfam" id="PF13953">
    <property type="entry name" value="PapC_C"/>
    <property type="match status" value="1"/>
</dbReference>
<evidence type="ECO:0000313" key="2">
    <source>
        <dbReference type="EMBL" id="AUG53828.1"/>
    </source>
</evidence>
<dbReference type="InterPro" id="IPR042186">
    <property type="entry name" value="FimD_plug_dom"/>
</dbReference>
<gene>
    <name evidence="2" type="ORF">CSC3H3_14745</name>
</gene>